<evidence type="ECO:0000256" key="1">
    <source>
        <dbReference type="ARBA" id="ARBA00004651"/>
    </source>
</evidence>
<keyword evidence="6 14" id="KW-1133">Transmembrane helix</keyword>
<evidence type="ECO:0000313" key="16">
    <source>
        <dbReference type="EMBL" id="KAG8455757.1"/>
    </source>
</evidence>
<sequence>MAKGNHTRIQEVWLAGLPSSEQSKILLFFILLTAYIIILIGNCLVIYLVLTRSILHHPMYIFLSSLAFSEIVFTTNLLPILLHALLNGGAAMNFTNCLAQYYLCASLGVAECFLLAVMSFDRYMAICNPLHYALVMNLKLCLELILCSWVGGFICMLATIVLICQLHFCGPKFIDHFFCDFAPLLELSCSDTSVVKMETTLCAFSVTIFPLGFVIGTYVCIILAILRIRTSTGRKKTFSTCSSHLFVVSTYYGSLIILYVVPLKGLTSTNHKILSLIYTVVTPLFNPIVYSLRNQDIKVGLKKLLSDIIH</sequence>
<dbReference type="PROSITE" id="PS50262">
    <property type="entry name" value="G_PROTEIN_RECEP_F1_2"/>
    <property type="match status" value="1"/>
</dbReference>
<gene>
    <name evidence="16" type="ORF">GDO86_001809</name>
</gene>
<evidence type="ECO:0000256" key="14">
    <source>
        <dbReference type="RuleBase" id="RU363047"/>
    </source>
</evidence>
<keyword evidence="11" id="KW-0325">Glycoprotein</keyword>
<keyword evidence="4 13" id="KW-0812">Transmembrane</keyword>
<evidence type="ECO:0000256" key="8">
    <source>
        <dbReference type="ARBA" id="ARBA00023136"/>
    </source>
</evidence>
<comment type="caution">
    <text evidence="16">The sequence shown here is derived from an EMBL/GenBank/DDBJ whole genome shotgun (WGS) entry which is preliminary data.</text>
</comment>
<reference evidence="16" key="1">
    <citation type="thesis" date="2020" institute="ProQuest LLC" country="789 East Eisenhower Parkway, Ann Arbor, MI, USA">
        <title>Comparative Genomics and Chromosome Evolution.</title>
        <authorList>
            <person name="Mudd A.B."/>
        </authorList>
    </citation>
    <scope>NUCLEOTIDE SEQUENCE</scope>
    <source>
        <strain evidence="16">Female2</strain>
        <tissue evidence="16">Blood</tissue>
    </source>
</reference>
<keyword evidence="3 14" id="KW-0716">Sensory transduction</keyword>
<evidence type="ECO:0000256" key="13">
    <source>
        <dbReference type="RuleBase" id="RU000688"/>
    </source>
</evidence>
<dbReference type="FunFam" id="1.20.1070.10:FF:000010">
    <property type="entry name" value="Olfactory receptor"/>
    <property type="match status" value="1"/>
</dbReference>
<evidence type="ECO:0000256" key="6">
    <source>
        <dbReference type="ARBA" id="ARBA00022989"/>
    </source>
</evidence>
<evidence type="ECO:0000259" key="15">
    <source>
        <dbReference type="PROSITE" id="PS50262"/>
    </source>
</evidence>
<dbReference type="PROSITE" id="PS00237">
    <property type="entry name" value="G_PROTEIN_RECEP_F1_1"/>
    <property type="match status" value="1"/>
</dbReference>
<evidence type="ECO:0000256" key="10">
    <source>
        <dbReference type="ARBA" id="ARBA00023170"/>
    </source>
</evidence>
<keyword evidence="12 13" id="KW-0807">Transducer</keyword>
<feature type="transmembrane region" description="Helical" evidence="14">
    <location>
        <begin position="203"/>
        <end position="226"/>
    </location>
</feature>
<feature type="transmembrane region" description="Helical" evidence="14">
    <location>
        <begin position="25"/>
        <end position="50"/>
    </location>
</feature>
<evidence type="ECO:0000256" key="5">
    <source>
        <dbReference type="ARBA" id="ARBA00022725"/>
    </source>
</evidence>
<dbReference type="PRINTS" id="PR00245">
    <property type="entry name" value="OLFACTORYR"/>
</dbReference>
<evidence type="ECO:0000256" key="11">
    <source>
        <dbReference type="ARBA" id="ARBA00023180"/>
    </source>
</evidence>
<dbReference type="PANTHER" id="PTHR24242:SF393">
    <property type="entry name" value="OLFACTORY RECEPTOR"/>
    <property type="match status" value="1"/>
</dbReference>
<feature type="transmembrane region" description="Helical" evidence="14">
    <location>
        <begin position="238"/>
        <end position="261"/>
    </location>
</feature>
<dbReference type="PANTHER" id="PTHR24242">
    <property type="entry name" value="G-PROTEIN COUPLED RECEPTOR"/>
    <property type="match status" value="1"/>
</dbReference>
<keyword evidence="8 14" id="KW-0472">Membrane</keyword>
<comment type="subcellular location">
    <subcellularLocation>
        <location evidence="1 14">Cell membrane</location>
        <topology evidence="1 14">Multi-pass membrane protein</topology>
    </subcellularLocation>
</comment>
<evidence type="ECO:0000256" key="2">
    <source>
        <dbReference type="ARBA" id="ARBA00022475"/>
    </source>
</evidence>
<dbReference type="InterPro" id="IPR050939">
    <property type="entry name" value="Olfactory_GPCR1"/>
</dbReference>
<feature type="domain" description="G-protein coupled receptors family 1 profile" evidence="15">
    <location>
        <begin position="41"/>
        <end position="290"/>
    </location>
</feature>
<keyword evidence="17" id="KW-1185">Reference proteome</keyword>
<dbReference type="AlphaFoldDB" id="A0A8T2KK67"/>
<feature type="transmembrane region" description="Helical" evidence="14">
    <location>
        <begin position="140"/>
        <end position="168"/>
    </location>
</feature>
<evidence type="ECO:0000256" key="9">
    <source>
        <dbReference type="ARBA" id="ARBA00023157"/>
    </source>
</evidence>
<name>A0A8T2KK67_9PIPI</name>
<comment type="similarity">
    <text evidence="13">Belongs to the G-protein coupled receptor 1 family.</text>
</comment>
<evidence type="ECO:0000313" key="17">
    <source>
        <dbReference type="Proteomes" id="UP000812440"/>
    </source>
</evidence>
<dbReference type="InterPro" id="IPR017452">
    <property type="entry name" value="GPCR_Rhodpsn_7TM"/>
</dbReference>
<dbReference type="InterPro" id="IPR000276">
    <property type="entry name" value="GPCR_Rhodpsn"/>
</dbReference>
<dbReference type="GO" id="GO:0005886">
    <property type="term" value="C:plasma membrane"/>
    <property type="evidence" value="ECO:0007669"/>
    <property type="project" value="UniProtKB-SubCell"/>
</dbReference>
<dbReference type="OrthoDB" id="9444602at2759"/>
<evidence type="ECO:0000256" key="4">
    <source>
        <dbReference type="ARBA" id="ARBA00022692"/>
    </source>
</evidence>
<organism evidence="16 17">
    <name type="scientific">Hymenochirus boettgeri</name>
    <name type="common">Congo dwarf clawed frog</name>
    <dbReference type="NCBI Taxonomy" id="247094"/>
    <lineage>
        <taxon>Eukaryota</taxon>
        <taxon>Metazoa</taxon>
        <taxon>Chordata</taxon>
        <taxon>Craniata</taxon>
        <taxon>Vertebrata</taxon>
        <taxon>Euteleostomi</taxon>
        <taxon>Amphibia</taxon>
        <taxon>Batrachia</taxon>
        <taxon>Anura</taxon>
        <taxon>Pipoidea</taxon>
        <taxon>Pipidae</taxon>
        <taxon>Pipinae</taxon>
        <taxon>Hymenochirus</taxon>
    </lineage>
</organism>
<dbReference type="GO" id="GO:0004930">
    <property type="term" value="F:G protein-coupled receptor activity"/>
    <property type="evidence" value="ECO:0007669"/>
    <property type="project" value="UniProtKB-KW"/>
</dbReference>
<keyword evidence="10 13" id="KW-0675">Receptor</keyword>
<protein>
    <recommendedName>
        <fullName evidence="14">Olfactory receptor</fullName>
    </recommendedName>
</protein>
<feature type="transmembrane region" description="Helical" evidence="14">
    <location>
        <begin position="273"/>
        <end position="292"/>
    </location>
</feature>
<dbReference type="PRINTS" id="PR00237">
    <property type="entry name" value="GPCRRHODOPSN"/>
</dbReference>
<dbReference type="SUPFAM" id="SSF81321">
    <property type="entry name" value="Family A G protein-coupled receptor-like"/>
    <property type="match status" value="1"/>
</dbReference>
<keyword evidence="7 13" id="KW-0297">G-protein coupled receptor</keyword>
<dbReference type="Pfam" id="PF13853">
    <property type="entry name" value="7tm_4"/>
    <property type="match status" value="1"/>
</dbReference>
<dbReference type="InterPro" id="IPR000725">
    <property type="entry name" value="Olfact_rcpt"/>
</dbReference>
<dbReference type="Gene3D" id="1.20.1070.10">
    <property type="entry name" value="Rhodopsin 7-helix transmembrane proteins"/>
    <property type="match status" value="1"/>
</dbReference>
<feature type="transmembrane region" description="Helical" evidence="14">
    <location>
        <begin position="62"/>
        <end position="86"/>
    </location>
</feature>
<evidence type="ECO:0000256" key="7">
    <source>
        <dbReference type="ARBA" id="ARBA00023040"/>
    </source>
</evidence>
<keyword evidence="9" id="KW-1015">Disulfide bond</keyword>
<dbReference type="Proteomes" id="UP000812440">
    <property type="component" value="Chromosome 1"/>
</dbReference>
<dbReference type="GO" id="GO:0004984">
    <property type="term" value="F:olfactory receptor activity"/>
    <property type="evidence" value="ECO:0007669"/>
    <property type="project" value="InterPro"/>
</dbReference>
<keyword evidence="2 14" id="KW-1003">Cell membrane</keyword>
<evidence type="ECO:0000256" key="3">
    <source>
        <dbReference type="ARBA" id="ARBA00022606"/>
    </source>
</evidence>
<keyword evidence="5 14" id="KW-0552">Olfaction</keyword>
<accession>A0A8T2KK67</accession>
<dbReference type="EMBL" id="JAACNH010000001">
    <property type="protein sequence ID" value="KAG8455757.1"/>
    <property type="molecule type" value="Genomic_DNA"/>
</dbReference>
<proteinExistence type="inferred from homology"/>
<feature type="transmembrane region" description="Helical" evidence="14">
    <location>
        <begin position="98"/>
        <end position="120"/>
    </location>
</feature>
<evidence type="ECO:0000256" key="12">
    <source>
        <dbReference type="ARBA" id="ARBA00023224"/>
    </source>
</evidence>